<gene>
    <name evidence="3" type="ORF">PGLA1383_LOCUS42572</name>
</gene>
<dbReference type="AlphaFoldDB" id="A0A813GF94"/>
<reference evidence="3" key="1">
    <citation type="submission" date="2021-02" db="EMBL/GenBank/DDBJ databases">
        <authorList>
            <person name="Dougan E. K."/>
            <person name="Rhodes N."/>
            <person name="Thang M."/>
            <person name="Chan C."/>
        </authorList>
    </citation>
    <scope>NUCLEOTIDE SEQUENCE</scope>
</reference>
<dbReference type="InterPro" id="IPR044862">
    <property type="entry name" value="Pro_4_hyd_alph_FE2OG_OXY"/>
</dbReference>
<name>A0A813GF94_POLGL</name>
<dbReference type="Pfam" id="PF13640">
    <property type="entry name" value="2OG-FeII_Oxy_3"/>
    <property type="match status" value="1"/>
</dbReference>
<dbReference type="PANTHER" id="PTHR12907:SF26">
    <property type="entry name" value="HIF PROLYL HYDROXYLASE, ISOFORM C"/>
    <property type="match status" value="1"/>
</dbReference>
<dbReference type="GO" id="GO:0071456">
    <property type="term" value="P:cellular response to hypoxia"/>
    <property type="evidence" value="ECO:0007669"/>
    <property type="project" value="TreeGrafter"/>
</dbReference>
<feature type="domain" description="Prolyl 4-hydroxylase alpha subunit Fe(2+) 2OG dioxygenase" evidence="2">
    <location>
        <begin position="177"/>
        <end position="244"/>
    </location>
</feature>
<organism evidence="3 4">
    <name type="scientific">Polarella glacialis</name>
    <name type="common">Dinoflagellate</name>
    <dbReference type="NCBI Taxonomy" id="89957"/>
    <lineage>
        <taxon>Eukaryota</taxon>
        <taxon>Sar</taxon>
        <taxon>Alveolata</taxon>
        <taxon>Dinophyceae</taxon>
        <taxon>Suessiales</taxon>
        <taxon>Suessiaceae</taxon>
        <taxon>Polarella</taxon>
    </lineage>
</organism>
<evidence type="ECO:0000256" key="1">
    <source>
        <dbReference type="ARBA" id="ARBA00022896"/>
    </source>
</evidence>
<feature type="non-terminal residue" evidence="3">
    <location>
        <position position="1"/>
    </location>
</feature>
<dbReference type="OrthoDB" id="76265at2759"/>
<proteinExistence type="predicted"/>
<protein>
    <recommendedName>
        <fullName evidence="2">Prolyl 4-hydroxylase alpha subunit Fe(2+) 2OG dioxygenase domain-containing protein</fullName>
    </recommendedName>
</protein>
<dbReference type="EMBL" id="CAJNNV010028728">
    <property type="protein sequence ID" value="CAE8625582.1"/>
    <property type="molecule type" value="Genomic_DNA"/>
</dbReference>
<comment type="caution">
    <text evidence="3">The sequence shown here is derived from an EMBL/GenBank/DDBJ whole genome shotgun (WGS) entry which is preliminary data.</text>
</comment>
<dbReference type="Gene3D" id="2.60.120.620">
    <property type="entry name" value="q2cbj1_9rhob like domain"/>
    <property type="match status" value="1"/>
</dbReference>
<keyword evidence="4" id="KW-1185">Reference proteome</keyword>
<dbReference type="GO" id="GO:0031418">
    <property type="term" value="F:L-ascorbic acid binding"/>
    <property type="evidence" value="ECO:0007669"/>
    <property type="project" value="UniProtKB-KW"/>
</dbReference>
<dbReference type="PANTHER" id="PTHR12907">
    <property type="entry name" value="EGL NINE HOMOLOG-RELATED"/>
    <property type="match status" value="1"/>
</dbReference>
<dbReference type="GO" id="GO:0008198">
    <property type="term" value="F:ferrous iron binding"/>
    <property type="evidence" value="ECO:0007669"/>
    <property type="project" value="TreeGrafter"/>
</dbReference>
<dbReference type="InterPro" id="IPR051559">
    <property type="entry name" value="HIF_prolyl_hydroxylases"/>
</dbReference>
<dbReference type="Proteomes" id="UP000654075">
    <property type="component" value="Unassembled WGS sequence"/>
</dbReference>
<evidence type="ECO:0000313" key="3">
    <source>
        <dbReference type="EMBL" id="CAE8625582.1"/>
    </source>
</evidence>
<keyword evidence="1" id="KW-0847">Vitamin C</keyword>
<evidence type="ECO:0000313" key="4">
    <source>
        <dbReference type="Proteomes" id="UP000654075"/>
    </source>
</evidence>
<sequence>MPRRQTFRLGLVCGVLLFLWPWPRWLFASASSRRQPQLAARSPASKILRLCKKASAFDGTIGEASAHASAIIDGSVAEALYEGSRFGGLVVLRGVLGAALLRQLRREAEDWQLRGRLRSDGQEAVGRFDQSCMLGALEADAGGAPGLAYAASLLSNVSEELNRHRSQLAPVLEPGLVQLACYDGNGARYTVHRDHSDFGLLPFLGDGLPTDPAQRIVARRRVTAILYLQENWDAEWGGAFRAHDASVLE</sequence>
<dbReference type="GO" id="GO:0031543">
    <property type="term" value="F:peptidyl-proline dioxygenase activity"/>
    <property type="evidence" value="ECO:0007669"/>
    <property type="project" value="TreeGrafter"/>
</dbReference>
<accession>A0A813GF94</accession>
<evidence type="ECO:0000259" key="2">
    <source>
        <dbReference type="Pfam" id="PF13640"/>
    </source>
</evidence>